<proteinExistence type="predicted"/>
<gene>
    <name evidence="1" type="ORF">FHS48_000096</name>
</gene>
<reference evidence="1 2" key="1">
    <citation type="submission" date="2020-08" db="EMBL/GenBank/DDBJ databases">
        <title>Genomic Encyclopedia of Type Strains, Phase IV (KMG-IV): sequencing the most valuable type-strain genomes for metagenomic binning, comparative biology and taxonomic classification.</title>
        <authorList>
            <person name="Goeker M."/>
        </authorList>
    </citation>
    <scope>NUCLEOTIDE SEQUENCE [LARGE SCALE GENOMIC DNA]</scope>
    <source>
        <strain evidence="1 2">DSM 11590</strain>
    </source>
</reference>
<dbReference type="InterPro" id="IPR022513">
    <property type="entry name" value="TOMM_pelo"/>
</dbReference>
<dbReference type="InterPro" id="IPR036648">
    <property type="entry name" value="CN_Hdrase_a/SCN_Hdrase_g_sf"/>
</dbReference>
<dbReference type="Gene3D" id="3.90.330.10">
    <property type="entry name" value="Nitrile hydratase alpha /Thiocyanate hydrolase gamma"/>
    <property type="match status" value="1"/>
</dbReference>
<protein>
    <recommendedName>
        <fullName evidence="3">NHLP leader peptide family natural product</fullName>
    </recommendedName>
</protein>
<dbReference type="GO" id="GO:0046914">
    <property type="term" value="F:transition metal ion binding"/>
    <property type="evidence" value="ECO:0007669"/>
    <property type="project" value="InterPro"/>
</dbReference>
<evidence type="ECO:0000313" key="1">
    <source>
        <dbReference type="EMBL" id="MBB6208715.1"/>
    </source>
</evidence>
<dbReference type="AlphaFoldDB" id="A0A7W9ZCH1"/>
<dbReference type="Proteomes" id="UP000544872">
    <property type="component" value="Unassembled WGS sequence"/>
</dbReference>
<dbReference type="SUPFAM" id="SSF56209">
    <property type="entry name" value="Nitrile hydratase alpha chain"/>
    <property type="match status" value="1"/>
</dbReference>
<evidence type="ECO:0000313" key="2">
    <source>
        <dbReference type="Proteomes" id="UP000544872"/>
    </source>
</evidence>
<evidence type="ECO:0008006" key="3">
    <source>
        <dbReference type="Google" id="ProtNLM"/>
    </source>
</evidence>
<name>A0A7W9ZCH1_NOVIT</name>
<organism evidence="1 2">
    <name type="scientific">Novispirillum itersonii</name>
    <name type="common">Aquaspirillum itersonii</name>
    <dbReference type="NCBI Taxonomy" id="189"/>
    <lineage>
        <taxon>Bacteria</taxon>
        <taxon>Pseudomonadati</taxon>
        <taxon>Pseudomonadota</taxon>
        <taxon>Alphaproteobacteria</taxon>
        <taxon>Rhodospirillales</taxon>
        <taxon>Novispirillaceae</taxon>
        <taxon>Novispirillum</taxon>
    </lineage>
</organism>
<dbReference type="GO" id="GO:0003824">
    <property type="term" value="F:catalytic activity"/>
    <property type="evidence" value="ECO:0007669"/>
    <property type="project" value="InterPro"/>
</dbReference>
<comment type="caution">
    <text evidence="1">The sequence shown here is derived from an EMBL/GenBank/DDBJ whole genome shotgun (WGS) entry which is preliminary data.</text>
</comment>
<keyword evidence="2" id="KW-1185">Reference proteome</keyword>
<dbReference type="NCBIfam" id="TIGR03793">
    <property type="entry name" value="leader_NHLP"/>
    <property type="match status" value="1"/>
</dbReference>
<sequence>MTAVVDTALDERFAQYRAIVLKAQTDPVFRTALLADPKAALKDAFGIEFPDGVTMTVVEETAQTLTLVLPEAPVAVADNDDVLSDDELEMVAAGFPPRPSFDKGLTKGSGFGR</sequence>
<dbReference type="RefSeq" id="WP_184259960.1">
    <property type="nucleotide sequence ID" value="NZ_JACIIX010000001.1"/>
</dbReference>
<accession>A0A7W9ZCH1</accession>
<dbReference type="EMBL" id="JACIIX010000001">
    <property type="protein sequence ID" value="MBB6208715.1"/>
    <property type="molecule type" value="Genomic_DNA"/>
</dbReference>